<protein>
    <submittedName>
        <fullName evidence="3">Uncharacterized protein</fullName>
    </submittedName>
</protein>
<evidence type="ECO:0000313" key="2">
    <source>
        <dbReference type="Proteomes" id="UP000492821"/>
    </source>
</evidence>
<reference evidence="2" key="1">
    <citation type="journal article" date="2013" name="Genetics">
        <title>The draft genome and transcriptome of Panagrellus redivivus are shaped by the harsh demands of a free-living lifestyle.</title>
        <authorList>
            <person name="Srinivasan J."/>
            <person name="Dillman A.R."/>
            <person name="Macchietto M.G."/>
            <person name="Heikkinen L."/>
            <person name="Lakso M."/>
            <person name="Fracchia K.M."/>
            <person name="Antoshechkin I."/>
            <person name="Mortazavi A."/>
            <person name="Wong G."/>
            <person name="Sternberg P.W."/>
        </authorList>
    </citation>
    <scope>NUCLEOTIDE SEQUENCE [LARGE SCALE GENOMIC DNA]</scope>
    <source>
        <strain evidence="2">MT8872</strain>
    </source>
</reference>
<reference evidence="3" key="2">
    <citation type="submission" date="2020-10" db="UniProtKB">
        <authorList>
            <consortium name="WormBaseParasite"/>
        </authorList>
    </citation>
    <scope>IDENTIFICATION</scope>
</reference>
<sequence length="201" mass="22568">MMEDWFVQEMAFRWRELRGGRRFANLLRLMTASRDVKVWRYAEKTTKRNQKDKMAKSKLIVLYQRKHLHLEAILPCFVATLSEVRQTASVGQSRGNGLAHGFFGGSFDGAVDNAFQAKSENVDLDESEEVSKCVDETEGETNAPPPSDGAVKSPPSGGPTDTHRRIRSSYLQLQMRTADPHRHMGPSYLQLQMGSAILIVG</sequence>
<accession>A0A7E4UVE9</accession>
<dbReference type="WBParaSite" id="Pan_g13290.t1">
    <property type="protein sequence ID" value="Pan_g13290.t1"/>
    <property type="gene ID" value="Pan_g13290"/>
</dbReference>
<evidence type="ECO:0000256" key="1">
    <source>
        <dbReference type="SAM" id="MobiDB-lite"/>
    </source>
</evidence>
<organism evidence="2 3">
    <name type="scientific">Panagrellus redivivus</name>
    <name type="common">Microworm</name>
    <dbReference type="NCBI Taxonomy" id="6233"/>
    <lineage>
        <taxon>Eukaryota</taxon>
        <taxon>Metazoa</taxon>
        <taxon>Ecdysozoa</taxon>
        <taxon>Nematoda</taxon>
        <taxon>Chromadorea</taxon>
        <taxon>Rhabditida</taxon>
        <taxon>Tylenchina</taxon>
        <taxon>Panagrolaimomorpha</taxon>
        <taxon>Panagrolaimoidea</taxon>
        <taxon>Panagrolaimidae</taxon>
        <taxon>Panagrellus</taxon>
    </lineage>
</organism>
<dbReference type="AlphaFoldDB" id="A0A7E4UVE9"/>
<name>A0A7E4UVE9_PANRE</name>
<feature type="region of interest" description="Disordered" evidence="1">
    <location>
        <begin position="119"/>
        <end position="163"/>
    </location>
</feature>
<proteinExistence type="predicted"/>
<keyword evidence="2" id="KW-1185">Reference proteome</keyword>
<dbReference type="Proteomes" id="UP000492821">
    <property type="component" value="Unassembled WGS sequence"/>
</dbReference>
<evidence type="ECO:0000313" key="3">
    <source>
        <dbReference type="WBParaSite" id="Pan_g13290.t1"/>
    </source>
</evidence>